<comment type="caution">
    <text evidence="2">The sequence shown here is derived from an EMBL/GenBank/DDBJ whole genome shotgun (WGS) entry which is preliminary data.</text>
</comment>
<name>A0A150MCM0_9BACI</name>
<evidence type="ECO:0000256" key="1">
    <source>
        <dbReference type="SAM" id="MobiDB-lite"/>
    </source>
</evidence>
<dbReference type="Proteomes" id="UP000075683">
    <property type="component" value="Unassembled WGS sequence"/>
</dbReference>
<sequence>MGKIGPGQARARERTAGREGCSSFLPFESHPSAADPGIAESEGKSGRRPGPNLPIARSSPPGRGSGGRPGQPVKGEPLRDSWPGRSVTKCGYGNADIKKAGSAGRFYLLEFVFGCVYNFTTFAA</sequence>
<dbReference type="STRING" id="301148.B4135_1331"/>
<gene>
    <name evidence="2" type="ORF">B4135_1331</name>
</gene>
<dbReference type="EMBL" id="LQYT01000011">
    <property type="protein sequence ID" value="KYD22324.1"/>
    <property type="molecule type" value="Genomic_DNA"/>
</dbReference>
<evidence type="ECO:0000313" key="3">
    <source>
        <dbReference type="Proteomes" id="UP000075683"/>
    </source>
</evidence>
<evidence type="ECO:0000313" key="2">
    <source>
        <dbReference type="EMBL" id="KYD22324.1"/>
    </source>
</evidence>
<proteinExistence type="predicted"/>
<organism evidence="2 3">
    <name type="scientific">Caldibacillus debilis</name>
    <dbReference type="NCBI Taxonomy" id="301148"/>
    <lineage>
        <taxon>Bacteria</taxon>
        <taxon>Bacillati</taxon>
        <taxon>Bacillota</taxon>
        <taxon>Bacilli</taxon>
        <taxon>Bacillales</taxon>
        <taxon>Bacillaceae</taxon>
        <taxon>Caldibacillus</taxon>
    </lineage>
</organism>
<protein>
    <submittedName>
        <fullName evidence="2">Uncharacterized protein</fullName>
    </submittedName>
</protein>
<feature type="region of interest" description="Disordered" evidence="1">
    <location>
        <begin position="1"/>
        <end position="86"/>
    </location>
</feature>
<reference evidence="2 3" key="1">
    <citation type="submission" date="2016-01" db="EMBL/GenBank/DDBJ databases">
        <title>Draft Genome Sequences of Seven Thermophilic Sporeformers Isolated from Foods.</title>
        <authorList>
            <person name="Berendsen E.M."/>
            <person name="Wells-Bennik M.H."/>
            <person name="Krawcyk A.O."/>
            <person name="De Jong A."/>
            <person name="Holsappel S."/>
            <person name="Eijlander R.T."/>
            <person name="Kuipers O.P."/>
        </authorList>
    </citation>
    <scope>NUCLEOTIDE SEQUENCE [LARGE SCALE GENOMIC DNA]</scope>
    <source>
        <strain evidence="2 3">B4135</strain>
    </source>
</reference>
<dbReference type="AlphaFoldDB" id="A0A150MCM0"/>
<accession>A0A150MCM0</accession>